<dbReference type="GeneID" id="115805321"/>
<comment type="similarity">
    <text evidence="1">Belongs to the short-chain dehydrogenases/reductases (SDR) family.</text>
</comment>
<dbReference type="Pfam" id="PF00106">
    <property type="entry name" value="adh_short"/>
    <property type="match status" value="1"/>
</dbReference>
<dbReference type="PRINTS" id="PR00081">
    <property type="entry name" value="GDHRDH"/>
</dbReference>
<dbReference type="PRINTS" id="PR00080">
    <property type="entry name" value="SDRFAMILY"/>
</dbReference>
<evidence type="ECO:0000313" key="3">
    <source>
        <dbReference type="RefSeq" id="XP_030621733.1"/>
    </source>
</evidence>
<dbReference type="RefSeq" id="XP_030621733.1">
    <property type="nucleotide sequence ID" value="XM_030765873.1"/>
</dbReference>
<protein>
    <submittedName>
        <fullName evidence="3">Uncharacterized protein zgc:158868</fullName>
    </submittedName>
</protein>
<dbReference type="CDD" id="cd05325">
    <property type="entry name" value="carb_red_sniffer_like_SDR_c"/>
    <property type="match status" value="1"/>
</dbReference>
<dbReference type="GO" id="GO:0005737">
    <property type="term" value="C:cytoplasm"/>
    <property type="evidence" value="ECO:0007669"/>
    <property type="project" value="TreeGrafter"/>
</dbReference>
<dbReference type="PANTHER" id="PTHR43544:SF33">
    <property type="entry name" value="C-FACTOR"/>
    <property type="match status" value="1"/>
</dbReference>
<keyword evidence="2" id="KW-1185">Reference proteome</keyword>
<dbReference type="InterPro" id="IPR002347">
    <property type="entry name" value="SDR_fam"/>
</dbReference>
<organism evidence="2 3">
    <name type="scientific">Chanos chanos</name>
    <name type="common">Milkfish</name>
    <name type="synonym">Mugil chanos</name>
    <dbReference type="NCBI Taxonomy" id="29144"/>
    <lineage>
        <taxon>Eukaryota</taxon>
        <taxon>Metazoa</taxon>
        <taxon>Chordata</taxon>
        <taxon>Craniata</taxon>
        <taxon>Vertebrata</taxon>
        <taxon>Euteleostomi</taxon>
        <taxon>Actinopterygii</taxon>
        <taxon>Neopterygii</taxon>
        <taxon>Teleostei</taxon>
        <taxon>Ostariophysi</taxon>
        <taxon>Gonorynchiformes</taxon>
        <taxon>Chanidae</taxon>
        <taxon>Chanos</taxon>
    </lineage>
</organism>
<evidence type="ECO:0000256" key="1">
    <source>
        <dbReference type="RuleBase" id="RU000363"/>
    </source>
</evidence>
<reference evidence="3" key="1">
    <citation type="submission" date="2025-08" db="UniProtKB">
        <authorList>
            <consortium name="RefSeq"/>
        </authorList>
    </citation>
    <scope>IDENTIFICATION</scope>
</reference>
<dbReference type="InterPro" id="IPR036291">
    <property type="entry name" value="NAD(P)-bd_dom_sf"/>
</dbReference>
<dbReference type="Gene3D" id="3.40.50.720">
    <property type="entry name" value="NAD(P)-binding Rossmann-like Domain"/>
    <property type="match status" value="1"/>
</dbReference>
<dbReference type="OrthoDB" id="7289984at2759"/>
<accession>A0A6J2UP97</accession>
<proteinExistence type="inferred from homology"/>
<dbReference type="InterPro" id="IPR051468">
    <property type="entry name" value="Fungal_SecMetab_SDRs"/>
</dbReference>
<dbReference type="Proteomes" id="UP000504632">
    <property type="component" value="Chromosome 2"/>
</dbReference>
<sequence>MSGICGNVLVTGSNRGLGLELVRQLAESPSPPLQIFAGCRDPNGPRAQDLRELAQKHQNIIIIKLDTSSEASISEASKAIGPKLKDGCLNLLINNAGVNIPGALADTGEKEMVDVFVTNVVGPMLIAKEFLPYLQKAASQSVQHTGMSCRKSAVINVSTLLSSIEKCHETFTMAPMYPYRASKAALNMLTRCLAEDFKKDGILVMALHPGWVKTDMGGPQAPLLVVDSAKGMLKVISSLTEKDTGTLLDWEGKSIPW</sequence>
<dbReference type="PANTHER" id="PTHR43544">
    <property type="entry name" value="SHORT-CHAIN DEHYDROGENASE/REDUCTASE"/>
    <property type="match status" value="1"/>
</dbReference>
<dbReference type="SUPFAM" id="SSF51735">
    <property type="entry name" value="NAD(P)-binding Rossmann-fold domains"/>
    <property type="match status" value="1"/>
</dbReference>
<gene>
    <name evidence="3" type="primary">zgc:158868</name>
</gene>
<dbReference type="GO" id="GO:0016491">
    <property type="term" value="F:oxidoreductase activity"/>
    <property type="evidence" value="ECO:0007669"/>
    <property type="project" value="TreeGrafter"/>
</dbReference>
<name>A0A6J2UP97_CHACN</name>
<evidence type="ECO:0000313" key="2">
    <source>
        <dbReference type="Proteomes" id="UP000504632"/>
    </source>
</evidence>
<dbReference type="InParanoid" id="A0A6J2UP97"/>
<dbReference type="AlphaFoldDB" id="A0A6J2UP97"/>